<dbReference type="PANTHER" id="PTHR43531">
    <property type="entry name" value="PROTEIN ICFG"/>
    <property type="match status" value="1"/>
</dbReference>
<keyword evidence="3 5" id="KW-0807">Transducer</keyword>
<dbReference type="Pfam" id="PF00015">
    <property type="entry name" value="MCPsignal"/>
    <property type="match status" value="1"/>
</dbReference>
<keyword evidence="2" id="KW-0488">Methylation</keyword>
<evidence type="ECO:0000256" key="2">
    <source>
        <dbReference type="ARBA" id="ARBA00022481"/>
    </source>
</evidence>
<comment type="similarity">
    <text evidence="4">Belongs to the methyl-accepting chemotaxis (MCP) protein family.</text>
</comment>
<dbReference type="FunFam" id="1.10.287.950:FF:000001">
    <property type="entry name" value="Methyl-accepting chemotaxis sensory transducer"/>
    <property type="match status" value="1"/>
</dbReference>
<dbReference type="Gene3D" id="3.30.450.20">
    <property type="entry name" value="PAS domain"/>
    <property type="match status" value="4"/>
</dbReference>
<dbReference type="InterPro" id="IPR000014">
    <property type="entry name" value="PAS"/>
</dbReference>
<keyword evidence="6" id="KW-0175">Coiled coil</keyword>
<dbReference type="GO" id="GO:0005886">
    <property type="term" value="C:plasma membrane"/>
    <property type="evidence" value="ECO:0007669"/>
    <property type="project" value="TreeGrafter"/>
</dbReference>
<evidence type="ECO:0000256" key="3">
    <source>
        <dbReference type="ARBA" id="ARBA00023224"/>
    </source>
</evidence>
<evidence type="ECO:0000313" key="11">
    <source>
        <dbReference type="Proteomes" id="UP001139559"/>
    </source>
</evidence>
<evidence type="ECO:0000256" key="1">
    <source>
        <dbReference type="ARBA" id="ARBA00004370"/>
    </source>
</evidence>
<dbReference type="GO" id="GO:0006935">
    <property type="term" value="P:chemotaxis"/>
    <property type="evidence" value="ECO:0007669"/>
    <property type="project" value="TreeGrafter"/>
</dbReference>
<reference evidence="10" key="1">
    <citation type="submission" date="2021-11" db="EMBL/GenBank/DDBJ databases">
        <title>Vibrio ZSDE26 sp. nov. and Vibrio ZSDZ34 sp. nov., isolated from coastal seawater in Qingdao.</title>
        <authorList>
            <person name="Zhang P."/>
        </authorList>
    </citation>
    <scope>NUCLEOTIDE SEQUENCE</scope>
    <source>
        <strain evidence="10">ZSDE26</strain>
    </source>
</reference>
<feature type="compositionally biased region" description="Polar residues" evidence="7">
    <location>
        <begin position="870"/>
        <end position="894"/>
    </location>
</feature>
<dbReference type="Pfam" id="PF18947">
    <property type="entry name" value="HAMP_2"/>
    <property type="match status" value="1"/>
</dbReference>
<feature type="domain" description="HAMP" evidence="9">
    <location>
        <begin position="554"/>
        <end position="606"/>
    </location>
</feature>
<feature type="domain" description="Methyl-accepting transducer" evidence="8">
    <location>
        <begin position="611"/>
        <end position="840"/>
    </location>
</feature>
<evidence type="ECO:0000256" key="6">
    <source>
        <dbReference type="SAM" id="Coils"/>
    </source>
</evidence>
<dbReference type="Gene3D" id="1.10.287.950">
    <property type="entry name" value="Methyl-accepting chemotaxis protein"/>
    <property type="match status" value="1"/>
</dbReference>
<evidence type="ECO:0000259" key="9">
    <source>
        <dbReference type="PROSITE" id="PS50885"/>
    </source>
</evidence>
<feature type="region of interest" description="Disordered" evidence="7">
    <location>
        <begin position="870"/>
        <end position="907"/>
    </location>
</feature>
<sequence>MTVQQAKDNAVARLQASVDQSQTAIMMVDRDFKITYANSKTLALLKTHETLFQSVWSNFKATEEHLIGYCIDGFHANPAHQRQLLSDPSNLPYNTVIDVKGVKIELNVAAMIDAEGNYVGNTLEWDDVTEQFNKDNAVARLQASIDQSQTAIMMVDRDLNITYANEKTIALLKTHEALFKTVWSNFEATEDHLIGYCIDGFHANPAHQRQLLGDPNNLPYSTVIDVKGVKIKLDVSAMKDTEGNYVGNTLEWDDVTEQYKKDNDVARLEAAIGQAQTPMVMIDRDFLITYANTSTIDLFQTIESQLRTVWPGFTASEEWLMGRCIDEFHANPAHQRKLLGDPNNLPYSTDIQIADVKIQLNVAAIRDASGEYIGNTLEWADVTAERAKEQQIGRLASAVEGMTTNLMMADKEGIIRDINPSLMTLLKSRESELRSVLPAFDSNKLVGANIDIFHKNPAHQRSIISNPDALPFTSNIAVGGLEFTLTCIAMRDSEGEYIGPALQWEDITEQQDGQRQVEALIQKAIVGDLGERIDTTVYSGFMKELGDGVNNLLDTLVKPLGECIDIMSGVADGNLKDNMAQDYNGEFGRLADAVNTSIVNLRNMAEKITTSSARVATASSEIAEGNDDLSQRVEAQAANLEETAASMEEMTATVRQNADNAKGANELADDAATKAGKGGDVVGQAVEAMSGINNASKKIADIIGVIDEIAFQTNLLALNAAVEAARAGEQGRGFAVVAGEVRNLAQRSAAAAKEIKGLINDSVEKVDEGSRLVDESGATLKEIVDAVAKVTELIAQIASSSVEQSTGIDEINRAIATMDEMTQQNASLVEETSAASQSLKDEGKVLLNLMNFFSTDSNIATLESKKVAQVSPSPAPKTNISELRSNKAVNSNSRFDMGKDSDEWEEF</sequence>
<dbReference type="SMART" id="SM00304">
    <property type="entry name" value="HAMP"/>
    <property type="match status" value="3"/>
</dbReference>
<dbReference type="EMBL" id="JAJHVV010000007">
    <property type="protein sequence ID" value="MCK6264180.1"/>
    <property type="molecule type" value="Genomic_DNA"/>
</dbReference>
<dbReference type="AlphaFoldDB" id="A0A9X1XL39"/>
<dbReference type="PROSITE" id="PS50885">
    <property type="entry name" value="HAMP"/>
    <property type="match status" value="1"/>
</dbReference>
<evidence type="ECO:0000256" key="5">
    <source>
        <dbReference type="PROSITE-ProRule" id="PRU00284"/>
    </source>
</evidence>
<evidence type="ECO:0000259" key="8">
    <source>
        <dbReference type="PROSITE" id="PS50111"/>
    </source>
</evidence>
<dbReference type="PROSITE" id="PS50111">
    <property type="entry name" value="CHEMOTAXIS_TRANSDUC_2"/>
    <property type="match status" value="1"/>
</dbReference>
<proteinExistence type="inferred from homology"/>
<dbReference type="PANTHER" id="PTHR43531:SF14">
    <property type="entry name" value="METHYL-ACCEPTING CHEMOTAXIS PROTEIN I-RELATED"/>
    <property type="match status" value="1"/>
</dbReference>
<dbReference type="InterPro" id="IPR051310">
    <property type="entry name" value="MCP_chemotaxis"/>
</dbReference>
<dbReference type="Proteomes" id="UP001139559">
    <property type="component" value="Unassembled WGS sequence"/>
</dbReference>
<dbReference type="CDD" id="cd11386">
    <property type="entry name" value="MCP_signal"/>
    <property type="match status" value="1"/>
</dbReference>
<dbReference type="SUPFAM" id="SSF58104">
    <property type="entry name" value="Methyl-accepting chemotaxis protein (MCP) signaling domain"/>
    <property type="match status" value="1"/>
</dbReference>
<comment type="caution">
    <text evidence="10">The sequence shown here is derived from an EMBL/GenBank/DDBJ whole genome shotgun (WGS) entry which is preliminary data.</text>
</comment>
<gene>
    <name evidence="10" type="ORF">KP803_12945</name>
</gene>
<accession>A0A9X1XL39</accession>
<feature type="coiled-coil region" evidence="6">
    <location>
        <begin position="630"/>
        <end position="657"/>
    </location>
</feature>
<dbReference type="GO" id="GO:0007165">
    <property type="term" value="P:signal transduction"/>
    <property type="evidence" value="ECO:0007669"/>
    <property type="project" value="UniProtKB-KW"/>
</dbReference>
<evidence type="ECO:0000256" key="7">
    <source>
        <dbReference type="SAM" id="MobiDB-lite"/>
    </source>
</evidence>
<dbReference type="Pfam" id="PF13188">
    <property type="entry name" value="PAS_8"/>
    <property type="match status" value="3"/>
</dbReference>
<dbReference type="SMART" id="SM00283">
    <property type="entry name" value="MA"/>
    <property type="match status" value="1"/>
</dbReference>
<keyword evidence="11" id="KW-1185">Reference proteome</keyword>
<evidence type="ECO:0000313" key="10">
    <source>
        <dbReference type="EMBL" id="MCK6264180.1"/>
    </source>
</evidence>
<evidence type="ECO:0000256" key="4">
    <source>
        <dbReference type="ARBA" id="ARBA00029447"/>
    </source>
</evidence>
<organism evidence="10 11">
    <name type="scientific">Vibrio amylolyticus</name>
    <dbReference type="NCBI Taxonomy" id="2847292"/>
    <lineage>
        <taxon>Bacteria</taxon>
        <taxon>Pseudomonadati</taxon>
        <taxon>Pseudomonadota</taxon>
        <taxon>Gammaproteobacteria</taxon>
        <taxon>Vibrionales</taxon>
        <taxon>Vibrionaceae</taxon>
        <taxon>Vibrio</taxon>
    </lineage>
</organism>
<dbReference type="NCBIfam" id="NF041847">
    <property type="entry name" value="transduc_aer2_vibrio"/>
    <property type="match status" value="1"/>
</dbReference>
<dbReference type="InterPro" id="IPR004089">
    <property type="entry name" value="MCPsignal_dom"/>
</dbReference>
<comment type="subcellular location">
    <subcellularLocation>
        <location evidence="1">Membrane</location>
    </subcellularLocation>
</comment>
<dbReference type="InterPro" id="IPR003660">
    <property type="entry name" value="HAMP_dom"/>
</dbReference>
<protein>
    <submittedName>
        <fullName evidence="10">Methyl-accepting chemotaxis protein</fullName>
    </submittedName>
</protein>
<dbReference type="GO" id="GO:0004888">
    <property type="term" value="F:transmembrane signaling receptor activity"/>
    <property type="evidence" value="ECO:0007669"/>
    <property type="project" value="TreeGrafter"/>
</dbReference>
<name>A0A9X1XL39_9VIBR</name>
<dbReference type="SMART" id="SM00091">
    <property type="entry name" value="PAS"/>
    <property type="match status" value="4"/>
</dbReference>